<dbReference type="EMBL" id="JANPWB010000015">
    <property type="protein sequence ID" value="KAJ1088125.1"/>
    <property type="molecule type" value="Genomic_DNA"/>
</dbReference>
<evidence type="ECO:0000256" key="1">
    <source>
        <dbReference type="SAM" id="MobiDB-lite"/>
    </source>
</evidence>
<evidence type="ECO:0000313" key="3">
    <source>
        <dbReference type="Proteomes" id="UP001066276"/>
    </source>
</evidence>
<gene>
    <name evidence="2" type="ORF">NDU88_001284</name>
</gene>
<reference evidence="2" key="1">
    <citation type="journal article" date="2022" name="bioRxiv">
        <title>Sequencing and chromosome-scale assembly of the giantPleurodeles waltlgenome.</title>
        <authorList>
            <person name="Brown T."/>
            <person name="Elewa A."/>
            <person name="Iarovenko S."/>
            <person name="Subramanian E."/>
            <person name="Araus A.J."/>
            <person name="Petzold A."/>
            <person name="Susuki M."/>
            <person name="Suzuki K.-i.T."/>
            <person name="Hayashi T."/>
            <person name="Toyoda A."/>
            <person name="Oliveira C."/>
            <person name="Osipova E."/>
            <person name="Leigh N.D."/>
            <person name="Simon A."/>
            <person name="Yun M.H."/>
        </authorList>
    </citation>
    <scope>NUCLEOTIDE SEQUENCE</scope>
    <source>
        <strain evidence="2">20211129_DDA</strain>
        <tissue evidence="2">Liver</tissue>
    </source>
</reference>
<feature type="region of interest" description="Disordered" evidence="1">
    <location>
        <begin position="77"/>
        <end position="114"/>
    </location>
</feature>
<feature type="compositionally biased region" description="Basic and acidic residues" evidence="1">
    <location>
        <begin position="83"/>
        <end position="114"/>
    </location>
</feature>
<dbReference type="AlphaFoldDB" id="A0AAV7L996"/>
<proteinExistence type="predicted"/>
<dbReference type="Proteomes" id="UP001066276">
    <property type="component" value="Chromosome 11"/>
</dbReference>
<comment type="caution">
    <text evidence="2">The sequence shown here is derived from an EMBL/GenBank/DDBJ whole genome shotgun (WGS) entry which is preliminary data.</text>
</comment>
<organism evidence="2 3">
    <name type="scientific">Pleurodeles waltl</name>
    <name type="common">Iberian ribbed newt</name>
    <dbReference type="NCBI Taxonomy" id="8319"/>
    <lineage>
        <taxon>Eukaryota</taxon>
        <taxon>Metazoa</taxon>
        <taxon>Chordata</taxon>
        <taxon>Craniata</taxon>
        <taxon>Vertebrata</taxon>
        <taxon>Euteleostomi</taxon>
        <taxon>Amphibia</taxon>
        <taxon>Batrachia</taxon>
        <taxon>Caudata</taxon>
        <taxon>Salamandroidea</taxon>
        <taxon>Salamandridae</taxon>
        <taxon>Pleurodelinae</taxon>
        <taxon>Pleurodeles</taxon>
    </lineage>
</organism>
<accession>A0AAV7L996</accession>
<protein>
    <submittedName>
        <fullName evidence="2">Uncharacterized protein</fullName>
    </submittedName>
</protein>
<evidence type="ECO:0000313" key="2">
    <source>
        <dbReference type="EMBL" id="KAJ1088125.1"/>
    </source>
</evidence>
<keyword evidence="3" id="KW-1185">Reference proteome</keyword>
<name>A0AAV7L996_PLEWA</name>
<sequence>MADKLVKKALQLLQEAGCTDLVQESALEHLRPSQEGVRWSDGSHVRLLASAVCKTGRVGYGASGGGEKCGQGACTGPPLVGEDMPRKTQRVDVEPGSREGSARARDPCVALRET</sequence>